<name>A0A4Z2EDD6_9TELE</name>
<gene>
    <name evidence="1" type="primary">gli3_1</name>
    <name evidence="1" type="ORF">EYF80_062989</name>
</gene>
<evidence type="ECO:0000313" key="1">
    <source>
        <dbReference type="EMBL" id="TNN26869.1"/>
    </source>
</evidence>
<keyword evidence="2" id="KW-1185">Reference proteome</keyword>
<dbReference type="AlphaFoldDB" id="A0A4Z2EDD6"/>
<proteinExistence type="predicted"/>
<protein>
    <submittedName>
        <fullName evidence="1">Zinc finger protein GLI3</fullName>
    </submittedName>
</protein>
<sequence>MALLAGHRSPYATDLLPSVASTAGVSSATALHMEYLQAMESKSCF</sequence>
<organism evidence="1 2">
    <name type="scientific">Liparis tanakae</name>
    <name type="common">Tanaka's snailfish</name>
    <dbReference type="NCBI Taxonomy" id="230148"/>
    <lineage>
        <taxon>Eukaryota</taxon>
        <taxon>Metazoa</taxon>
        <taxon>Chordata</taxon>
        <taxon>Craniata</taxon>
        <taxon>Vertebrata</taxon>
        <taxon>Euteleostomi</taxon>
        <taxon>Actinopterygii</taxon>
        <taxon>Neopterygii</taxon>
        <taxon>Teleostei</taxon>
        <taxon>Neoteleostei</taxon>
        <taxon>Acanthomorphata</taxon>
        <taxon>Eupercaria</taxon>
        <taxon>Perciformes</taxon>
        <taxon>Cottioidei</taxon>
        <taxon>Cottales</taxon>
        <taxon>Liparidae</taxon>
        <taxon>Liparis</taxon>
    </lineage>
</organism>
<accession>A0A4Z2EDD6</accession>
<dbReference type="EMBL" id="SRLO01009337">
    <property type="protein sequence ID" value="TNN26869.1"/>
    <property type="molecule type" value="Genomic_DNA"/>
</dbReference>
<evidence type="ECO:0000313" key="2">
    <source>
        <dbReference type="Proteomes" id="UP000314294"/>
    </source>
</evidence>
<comment type="caution">
    <text evidence="1">The sequence shown here is derived from an EMBL/GenBank/DDBJ whole genome shotgun (WGS) entry which is preliminary data.</text>
</comment>
<dbReference type="Proteomes" id="UP000314294">
    <property type="component" value="Unassembled WGS sequence"/>
</dbReference>
<reference evidence="1 2" key="1">
    <citation type="submission" date="2019-03" db="EMBL/GenBank/DDBJ databases">
        <title>First draft genome of Liparis tanakae, snailfish: a comprehensive survey of snailfish specific genes.</title>
        <authorList>
            <person name="Kim W."/>
            <person name="Song I."/>
            <person name="Jeong J.-H."/>
            <person name="Kim D."/>
            <person name="Kim S."/>
            <person name="Ryu S."/>
            <person name="Song J.Y."/>
            <person name="Lee S.K."/>
        </authorList>
    </citation>
    <scope>NUCLEOTIDE SEQUENCE [LARGE SCALE GENOMIC DNA]</scope>
    <source>
        <tissue evidence="1">Muscle</tissue>
    </source>
</reference>